<evidence type="ECO:0000313" key="7">
    <source>
        <dbReference type="Proteomes" id="UP001596156"/>
    </source>
</evidence>
<evidence type="ECO:0000313" key="6">
    <source>
        <dbReference type="EMBL" id="MFC5225518.1"/>
    </source>
</evidence>
<reference evidence="7" key="1">
    <citation type="journal article" date="2019" name="Int. J. Syst. Evol. Microbiol.">
        <title>The Global Catalogue of Microorganisms (GCM) 10K type strain sequencing project: providing services to taxonomists for standard genome sequencing and annotation.</title>
        <authorList>
            <consortium name="The Broad Institute Genomics Platform"/>
            <consortium name="The Broad Institute Genome Sequencing Center for Infectious Disease"/>
            <person name="Wu L."/>
            <person name="Ma J."/>
        </authorList>
    </citation>
    <scope>NUCLEOTIDE SEQUENCE [LARGE SCALE GENOMIC DNA]</scope>
    <source>
        <strain evidence="7">CCM 8479</strain>
    </source>
</reference>
<evidence type="ECO:0000256" key="3">
    <source>
        <dbReference type="ARBA" id="ARBA00023163"/>
    </source>
</evidence>
<feature type="domain" description="HTH lacI-type" evidence="5">
    <location>
        <begin position="34"/>
        <end position="88"/>
    </location>
</feature>
<evidence type="ECO:0000256" key="2">
    <source>
        <dbReference type="ARBA" id="ARBA00023125"/>
    </source>
</evidence>
<keyword evidence="1" id="KW-0805">Transcription regulation</keyword>
<sequence length="369" mass="39033">MNRRTPGAPAVRRTPRPRAAEAGLDRGGDRIRRVGIKDVAREAGVSLGTVSNVLNHPELVAESTRSRVLGVIDSLGYVRAEGARQLRGWASRVLAVLVHDLANPFFTALASGVEQAAREADLGIMVCTGAHRPAEAARHLSLITSHRVRGAVLASGEGAGRTAAAFRRNAVPYVMADQNAPQPDSCSVGIDDMAGGHAAVRHLVERGHRSLVYVSGPDRLQQIRDRRRGALGALSESGIAATALRELPCPTLTVHAGRDAGHRVLGLPDRPTAVFCANDLLALGVLQALYEAGLRVPDDIAVIGYDDIDFAASAVVPLTSVRRPAVAMGWQAGRLLLEDTAGGSPHEHAHVVLQPELVVRRSTMAAPAR</sequence>
<dbReference type="CDD" id="cd06267">
    <property type="entry name" value="PBP1_LacI_sugar_binding-like"/>
    <property type="match status" value="1"/>
</dbReference>
<comment type="caution">
    <text evidence="6">The sequence shown here is derived from an EMBL/GenBank/DDBJ whole genome shotgun (WGS) entry which is preliminary data.</text>
</comment>
<dbReference type="Gene3D" id="1.10.260.40">
    <property type="entry name" value="lambda repressor-like DNA-binding domains"/>
    <property type="match status" value="1"/>
</dbReference>
<dbReference type="InterPro" id="IPR010982">
    <property type="entry name" value="Lambda_DNA-bd_dom_sf"/>
</dbReference>
<dbReference type="CDD" id="cd01392">
    <property type="entry name" value="HTH_LacI"/>
    <property type="match status" value="1"/>
</dbReference>
<evidence type="ECO:0000256" key="4">
    <source>
        <dbReference type="SAM" id="MobiDB-lite"/>
    </source>
</evidence>
<dbReference type="RefSeq" id="WP_344645998.1">
    <property type="nucleotide sequence ID" value="NZ_BAAASS010000023.1"/>
</dbReference>
<dbReference type="PROSITE" id="PS50932">
    <property type="entry name" value="HTH_LACI_2"/>
    <property type="match status" value="1"/>
</dbReference>
<organism evidence="6 7">
    <name type="scientific">Streptomyces fimbriatus</name>
    <dbReference type="NCBI Taxonomy" id="68197"/>
    <lineage>
        <taxon>Bacteria</taxon>
        <taxon>Bacillati</taxon>
        <taxon>Actinomycetota</taxon>
        <taxon>Actinomycetes</taxon>
        <taxon>Kitasatosporales</taxon>
        <taxon>Streptomycetaceae</taxon>
        <taxon>Streptomyces</taxon>
    </lineage>
</organism>
<dbReference type="SUPFAM" id="SSF53822">
    <property type="entry name" value="Periplasmic binding protein-like I"/>
    <property type="match status" value="1"/>
</dbReference>
<keyword evidence="7" id="KW-1185">Reference proteome</keyword>
<dbReference type="Gene3D" id="3.40.50.2300">
    <property type="match status" value="2"/>
</dbReference>
<dbReference type="PANTHER" id="PTHR30146">
    <property type="entry name" value="LACI-RELATED TRANSCRIPTIONAL REPRESSOR"/>
    <property type="match status" value="1"/>
</dbReference>
<dbReference type="PROSITE" id="PS00356">
    <property type="entry name" value="HTH_LACI_1"/>
    <property type="match status" value="1"/>
</dbReference>
<evidence type="ECO:0000259" key="5">
    <source>
        <dbReference type="PROSITE" id="PS50932"/>
    </source>
</evidence>
<dbReference type="GO" id="GO:0003677">
    <property type="term" value="F:DNA binding"/>
    <property type="evidence" value="ECO:0007669"/>
    <property type="project" value="UniProtKB-KW"/>
</dbReference>
<dbReference type="Pfam" id="PF00356">
    <property type="entry name" value="LacI"/>
    <property type="match status" value="1"/>
</dbReference>
<dbReference type="SUPFAM" id="SSF47413">
    <property type="entry name" value="lambda repressor-like DNA-binding domains"/>
    <property type="match status" value="1"/>
</dbReference>
<gene>
    <name evidence="6" type="ORF">ACFPN6_13100</name>
</gene>
<keyword evidence="2 6" id="KW-0238">DNA-binding</keyword>
<dbReference type="Proteomes" id="UP001596156">
    <property type="component" value="Unassembled WGS sequence"/>
</dbReference>
<dbReference type="EMBL" id="JBHSKL010000012">
    <property type="protein sequence ID" value="MFC5225518.1"/>
    <property type="molecule type" value="Genomic_DNA"/>
</dbReference>
<proteinExistence type="predicted"/>
<feature type="region of interest" description="Disordered" evidence="4">
    <location>
        <begin position="1"/>
        <end position="25"/>
    </location>
</feature>
<dbReference type="InterPro" id="IPR046335">
    <property type="entry name" value="LacI/GalR-like_sensor"/>
</dbReference>
<dbReference type="InterPro" id="IPR028082">
    <property type="entry name" value="Peripla_BP_I"/>
</dbReference>
<feature type="compositionally biased region" description="Low complexity" evidence="4">
    <location>
        <begin position="1"/>
        <end position="12"/>
    </location>
</feature>
<dbReference type="SMART" id="SM00354">
    <property type="entry name" value="HTH_LACI"/>
    <property type="match status" value="1"/>
</dbReference>
<protein>
    <submittedName>
        <fullName evidence="6">LacI family DNA-binding transcriptional regulator</fullName>
    </submittedName>
</protein>
<name>A0ABW0D5C8_STRFI</name>
<evidence type="ECO:0000256" key="1">
    <source>
        <dbReference type="ARBA" id="ARBA00023015"/>
    </source>
</evidence>
<dbReference type="PANTHER" id="PTHR30146:SF109">
    <property type="entry name" value="HTH-TYPE TRANSCRIPTIONAL REGULATOR GALS"/>
    <property type="match status" value="1"/>
</dbReference>
<dbReference type="Pfam" id="PF13377">
    <property type="entry name" value="Peripla_BP_3"/>
    <property type="match status" value="1"/>
</dbReference>
<dbReference type="InterPro" id="IPR000843">
    <property type="entry name" value="HTH_LacI"/>
</dbReference>
<accession>A0ABW0D5C8</accession>
<keyword evidence="3" id="KW-0804">Transcription</keyword>